<evidence type="ECO:0000313" key="1">
    <source>
        <dbReference type="EMBL" id="TKR27324.1"/>
    </source>
</evidence>
<gene>
    <name evidence="1" type="ORF">FA014_01090</name>
</gene>
<evidence type="ECO:0000313" key="2">
    <source>
        <dbReference type="Proteomes" id="UP000308121"/>
    </source>
</evidence>
<dbReference type="Proteomes" id="UP000308121">
    <property type="component" value="Unassembled WGS sequence"/>
</dbReference>
<dbReference type="AlphaFoldDB" id="A0A7Z8K202"/>
<accession>A0A7Z8K202</accession>
<proteinExistence type="predicted"/>
<dbReference type="RefSeq" id="WP_154727869.1">
    <property type="nucleotide sequence ID" value="NZ_SZYE01000003.1"/>
</dbReference>
<comment type="caution">
    <text evidence="1">The sequence shown here is derived from an EMBL/GenBank/DDBJ whole genome shotgun (WGS) entry which is preliminary data.</text>
</comment>
<name>A0A7Z8K202_9CELL</name>
<dbReference type="EMBL" id="SZYE01000003">
    <property type="protein sequence ID" value="TKR27324.1"/>
    <property type="molecule type" value="Genomic_DNA"/>
</dbReference>
<sequence length="234" mass="26713">MTGTRRPWSLPVRVELATDATVHFVEAGQVELRFSQNQLDRLFEIGLMQPPRTPQTDLNVPTHVSLTGDARFLVGEVDLGREVGMDVLVRGIEFVVHASLHEHRDHHVEAEAEGDQVRDSAESFREEGGRLSVMTIQEAAAQWDDLRSRVKLWDRIVLTEDGRRVALIVAWDWWSLHQHRMASLEGAYWGHWHTGEFNASGYAWDILRLLEPRDARISHEADEPGDGDDDEPRD</sequence>
<protein>
    <submittedName>
        <fullName evidence="1">Uncharacterized protein</fullName>
    </submittedName>
</protein>
<dbReference type="OrthoDB" id="9852000at2"/>
<reference evidence="1 2" key="1">
    <citation type="submission" date="2019-05" db="EMBL/GenBank/DDBJ databases">
        <title>Genome sequence of Cellulomonas hominis strain CS1.</title>
        <authorList>
            <person name="Belmont J."/>
            <person name="Maclea K.S."/>
        </authorList>
    </citation>
    <scope>NUCLEOTIDE SEQUENCE [LARGE SCALE GENOMIC DNA]</scope>
    <source>
        <strain evidence="1 2">CS1</strain>
    </source>
</reference>
<organism evidence="1 2">
    <name type="scientific">Cellulomonas hominis</name>
    <dbReference type="NCBI Taxonomy" id="156981"/>
    <lineage>
        <taxon>Bacteria</taxon>
        <taxon>Bacillati</taxon>
        <taxon>Actinomycetota</taxon>
        <taxon>Actinomycetes</taxon>
        <taxon>Micrococcales</taxon>
        <taxon>Cellulomonadaceae</taxon>
        <taxon>Cellulomonas</taxon>
    </lineage>
</organism>